<dbReference type="AlphaFoldDB" id="A0AAP6EJP1"/>
<accession>A0AAP6EJP1</accession>
<protein>
    <submittedName>
        <fullName evidence="1">Uncharacterized protein</fullName>
    </submittedName>
</protein>
<evidence type="ECO:0000313" key="1">
    <source>
        <dbReference type="EMBL" id="MDX2965163.1"/>
    </source>
</evidence>
<dbReference type="Proteomes" id="UP001282288">
    <property type="component" value="Unassembled WGS sequence"/>
</dbReference>
<evidence type="ECO:0000313" key="2">
    <source>
        <dbReference type="EMBL" id="MDX3023607.1"/>
    </source>
</evidence>
<name>A0AAP6EJP1_9ACTN</name>
<evidence type="ECO:0000313" key="3">
    <source>
        <dbReference type="Proteomes" id="UP001272987"/>
    </source>
</evidence>
<sequence length="293" mass="31775">MDKASPKDHALAEFASKLSVISSSFTEQTEQKITLSELLEIIGVAVPGEIRIPVKFKVNLKGKRHEGTSRSHVSELNDSVFVEASEALAGLLNWGSEPATTTDLASLLELALKASDVEFADVRTEEISQISAVSPKRVAKTKIGDIVAIPAKAGGYHIAAIVAKNRFGTALGFFRGVFKAPRVRARMFDIAGIPIYTDEQLIAAGVWPIVDHDEGLLKFFSGEPEIYHAPDVWPNRDFGAFGAAETSDGKIRSIDEEEADSAGIGDGSYRQVHMSEYLQRLLDEGFNGVDQKS</sequence>
<comment type="caution">
    <text evidence="1">The sequence shown here is derived from an EMBL/GenBank/DDBJ whole genome shotgun (WGS) entry which is preliminary data.</text>
</comment>
<keyword evidence="3" id="KW-1185">Reference proteome</keyword>
<dbReference type="EMBL" id="JARAWP010000028">
    <property type="protein sequence ID" value="MDX3023607.1"/>
    <property type="molecule type" value="Genomic_DNA"/>
</dbReference>
<gene>
    <name evidence="1" type="ORF">PV399_36370</name>
    <name evidence="2" type="ORF">PV666_37910</name>
</gene>
<dbReference type="EMBL" id="JARAWC010000038">
    <property type="protein sequence ID" value="MDX2965163.1"/>
    <property type="molecule type" value="Genomic_DNA"/>
</dbReference>
<dbReference type="GeneID" id="69805632"/>
<dbReference type="Proteomes" id="UP001272987">
    <property type="component" value="Unassembled WGS sequence"/>
</dbReference>
<reference evidence="1 3" key="1">
    <citation type="journal article" date="2023" name="Microb. Genom.">
        <title>Mesoterricola silvestris gen. nov., sp. nov., Mesoterricola sediminis sp. nov., Geothrix oryzae sp. nov., Geothrix edaphica sp. nov., Geothrix rubra sp. nov., and Geothrix limicola sp. nov., six novel members of Acidobacteriota isolated from soils.</title>
        <authorList>
            <person name="Weisberg A.J."/>
            <person name="Pearce E."/>
            <person name="Kramer C.G."/>
            <person name="Chang J.H."/>
            <person name="Clarke C.R."/>
        </authorList>
    </citation>
    <scope>NUCLEOTIDE SEQUENCE</scope>
    <source>
        <strain evidence="2 3">NB05-1H</strain>
        <strain evidence="1">NRRL_B-16521</strain>
    </source>
</reference>
<dbReference type="RefSeq" id="WP_141655541.1">
    <property type="nucleotide sequence ID" value="NZ_BCMK01000090.1"/>
</dbReference>
<organism evidence="1 4">
    <name type="scientific">Streptomyces acidiscabies</name>
    <dbReference type="NCBI Taxonomy" id="42234"/>
    <lineage>
        <taxon>Bacteria</taxon>
        <taxon>Bacillati</taxon>
        <taxon>Actinomycetota</taxon>
        <taxon>Actinomycetes</taxon>
        <taxon>Kitasatosporales</taxon>
        <taxon>Streptomycetaceae</taxon>
        <taxon>Streptomyces</taxon>
    </lineage>
</organism>
<proteinExistence type="predicted"/>
<evidence type="ECO:0000313" key="4">
    <source>
        <dbReference type="Proteomes" id="UP001282288"/>
    </source>
</evidence>